<accession>A0A249XXT5</accession>
<keyword evidence="2" id="KW-1185">Reference proteome</keyword>
<dbReference type="RefSeq" id="YP_010091904.1">
    <property type="nucleotide sequence ID" value="NC_055727.1"/>
</dbReference>
<sequence>MTNKTQIHIIKAFLNEFYLRRLDYVQMVEEYGERVANEIMRNQNQYYYIETSYYQEQGDV</sequence>
<dbReference type="Proteomes" id="UP000257595">
    <property type="component" value="Segment"/>
</dbReference>
<evidence type="ECO:0000313" key="1">
    <source>
        <dbReference type="EMBL" id="ASZ76296.1"/>
    </source>
</evidence>
<dbReference type="GeneID" id="65109449"/>
<proteinExistence type="predicted"/>
<name>A0A249XXT5_9CAUD</name>
<evidence type="ECO:0000313" key="2">
    <source>
        <dbReference type="Proteomes" id="UP000257595"/>
    </source>
</evidence>
<dbReference type="KEGG" id="vg:65109449"/>
<organism evidence="1 2">
    <name type="scientific">Proteus phage PM2</name>
    <dbReference type="NCBI Taxonomy" id="2025809"/>
    <lineage>
        <taxon>Viruses</taxon>
        <taxon>Duplodnaviria</taxon>
        <taxon>Heunggongvirae</taxon>
        <taxon>Uroviricota</taxon>
        <taxon>Caudoviricetes</taxon>
        <taxon>Pantevenvirales</taxon>
        <taxon>Straboviridae</taxon>
        <taxon>Bragavirus</taxon>
        <taxon>Bragavirus pm2</taxon>
    </lineage>
</organism>
<protein>
    <submittedName>
        <fullName evidence="1">Uncharacterized protein</fullName>
    </submittedName>
</protein>
<reference evidence="1 2" key="1">
    <citation type="submission" date="2017-04" db="EMBL/GenBank/DDBJ databases">
        <title>Complete Genome Sequence of Lytic Bacteriophage PM2 Infecting Proteus mirabilis Isolates.</title>
        <authorList>
            <person name="Kim D."/>
            <person name="Kim Y.J."/>
            <person name="Han B.K."/>
            <person name="Kim H."/>
        </authorList>
    </citation>
    <scope>NUCLEOTIDE SEQUENCE [LARGE SCALE GENOMIC DNA]</scope>
</reference>
<dbReference type="EMBL" id="MF001355">
    <property type="protein sequence ID" value="ASZ76296.1"/>
    <property type="molecule type" value="Genomic_DNA"/>
</dbReference>